<dbReference type="AlphaFoldDB" id="A0A814DM55"/>
<evidence type="ECO:0000256" key="7">
    <source>
        <dbReference type="SAM" id="Phobius"/>
    </source>
</evidence>
<gene>
    <name evidence="9" type="ORF">GPM918_LOCUS11575</name>
    <name evidence="10" type="ORF">SRO942_LOCUS11573</name>
</gene>
<evidence type="ECO:0000256" key="2">
    <source>
        <dbReference type="ARBA" id="ARBA00009632"/>
    </source>
</evidence>
<protein>
    <recommendedName>
        <fullName evidence="4">Acetyl-CoA hydrolase</fullName>
        <ecNumber evidence="3">3.1.2.1</ecNumber>
    </recommendedName>
    <alternativeName>
        <fullName evidence="5">Acetyl-CoA deacylase</fullName>
    </alternativeName>
</protein>
<dbReference type="InterPro" id="IPR037171">
    <property type="entry name" value="NagB/RpiA_transferase-like"/>
</dbReference>
<dbReference type="GO" id="GO:0003676">
    <property type="term" value="F:nucleic acid binding"/>
    <property type="evidence" value="ECO:0007669"/>
    <property type="project" value="InterPro"/>
</dbReference>
<dbReference type="InterPro" id="IPR017821">
    <property type="entry name" value="Succinate_CoA_transferase"/>
</dbReference>
<dbReference type="EC" id="3.1.2.1" evidence="3"/>
<dbReference type="Pfam" id="PF02550">
    <property type="entry name" value="AcetylCoA_hydro"/>
    <property type="match status" value="1"/>
</dbReference>
<dbReference type="PANTHER" id="PTHR43609">
    <property type="entry name" value="ACETYL-COA HYDROLASE"/>
    <property type="match status" value="1"/>
</dbReference>
<dbReference type="Proteomes" id="UP000663829">
    <property type="component" value="Unassembled WGS sequence"/>
</dbReference>
<evidence type="ECO:0000256" key="3">
    <source>
        <dbReference type="ARBA" id="ARBA00011920"/>
    </source>
</evidence>
<dbReference type="Pfam" id="PF01585">
    <property type="entry name" value="G-patch"/>
    <property type="match status" value="1"/>
</dbReference>
<dbReference type="SUPFAM" id="SSF100950">
    <property type="entry name" value="NagB/RpiA/CoA transferase-like"/>
    <property type="match status" value="2"/>
</dbReference>
<name>A0A814DM55_9BILA</name>
<evidence type="ECO:0000313" key="10">
    <source>
        <dbReference type="EMBL" id="CAF3732296.1"/>
    </source>
</evidence>
<dbReference type="PANTHER" id="PTHR43609:SF1">
    <property type="entry name" value="ACETYL-COA HYDROLASE"/>
    <property type="match status" value="1"/>
</dbReference>
<dbReference type="GO" id="GO:0008775">
    <property type="term" value="F:acetate CoA-transferase activity"/>
    <property type="evidence" value="ECO:0007669"/>
    <property type="project" value="InterPro"/>
</dbReference>
<keyword evidence="7" id="KW-0472">Membrane</keyword>
<evidence type="ECO:0000256" key="6">
    <source>
        <dbReference type="SAM" id="MobiDB-lite"/>
    </source>
</evidence>
<feature type="transmembrane region" description="Helical" evidence="7">
    <location>
        <begin position="420"/>
        <end position="439"/>
    </location>
</feature>
<feature type="region of interest" description="Disordered" evidence="6">
    <location>
        <begin position="234"/>
        <end position="265"/>
    </location>
</feature>
<comment type="similarity">
    <text evidence="2">Belongs to the acetyl-CoA hydrolase/transferase family.</text>
</comment>
<feature type="compositionally biased region" description="Basic residues" evidence="6">
    <location>
        <begin position="243"/>
        <end position="252"/>
    </location>
</feature>
<comment type="caution">
    <text evidence="9">The sequence shown here is derived from an EMBL/GenBank/DDBJ whole genome shotgun (WGS) entry which is preliminary data.</text>
</comment>
<dbReference type="NCBIfam" id="TIGR03458">
    <property type="entry name" value="YgfH_subfam"/>
    <property type="match status" value="1"/>
</dbReference>
<dbReference type="GO" id="GO:0006083">
    <property type="term" value="P:acetate metabolic process"/>
    <property type="evidence" value="ECO:0007669"/>
    <property type="project" value="InterPro"/>
</dbReference>
<feature type="domain" description="G-patch" evidence="8">
    <location>
        <begin position="25"/>
        <end position="71"/>
    </location>
</feature>
<feature type="region of interest" description="Disordered" evidence="6">
    <location>
        <begin position="322"/>
        <end position="347"/>
    </location>
</feature>
<dbReference type="PROSITE" id="PS50174">
    <property type="entry name" value="G_PATCH"/>
    <property type="match status" value="1"/>
</dbReference>
<dbReference type="InterPro" id="IPR003702">
    <property type="entry name" value="ActCoA_hydro_N"/>
</dbReference>
<evidence type="ECO:0000259" key="8">
    <source>
        <dbReference type="PROSITE" id="PS50174"/>
    </source>
</evidence>
<dbReference type="SMART" id="SM00443">
    <property type="entry name" value="G_patch"/>
    <property type="match status" value="1"/>
</dbReference>
<feature type="compositionally biased region" description="Basic residues" evidence="6">
    <location>
        <begin position="322"/>
        <end position="332"/>
    </location>
</feature>
<feature type="region of interest" description="Disordered" evidence="6">
    <location>
        <begin position="983"/>
        <end position="1009"/>
    </location>
</feature>
<reference evidence="9" key="1">
    <citation type="submission" date="2021-02" db="EMBL/GenBank/DDBJ databases">
        <authorList>
            <person name="Nowell W R."/>
        </authorList>
    </citation>
    <scope>NUCLEOTIDE SEQUENCE</scope>
</reference>
<feature type="compositionally biased region" description="Basic and acidic residues" evidence="6">
    <location>
        <begin position="992"/>
        <end position="1009"/>
    </location>
</feature>
<dbReference type="InterPro" id="IPR046433">
    <property type="entry name" value="ActCoA_hydro"/>
</dbReference>
<evidence type="ECO:0000256" key="1">
    <source>
        <dbReference type="ARBA" id="ARBA00001831"/>
    </source>
</evidence>
<dbReference type="EMBL" id="CAJOBC010002419">
    <property type="protein sequence ID" value="CAF3732296.1"/>
    <property type="molecule type" value="Genomic_DNA"/>
</dbReference>
<dbReference type="InterPro" id="IPR026888">
    <property type="entry name" value="AcetylCoA_hyd_C"/>
</dbReference>
<dbReference type="GO" id="GO:0006084">
    <property type="term" value="P:acetyl-CoA metabolic process"/>
    <property type="evidence" value="ECO:0007669"/>
    <property type="project" value="InterPro"/>
</dbReference>
<evidence type="ECO:0000313" key="11">
    <source>
        <dbReference type="Proteomes" id="UP000663829"/>
    </source>
</evidence>
<comment type="catalytic activity">
    <reaction evidence="1">
        <text>acetyl-CoA + H2O = acetate + CoA + H(+)</text>
        <dbReference type="Rhea" id="RHEA:20289"/>
        <dbReference type="ChEBI" id="CHEBI:15377"/>
        <dbReference type="ChEBI" id="CHEBI:15378"/>
        <dbReference type="ChEBI" id="CHEBI:30089"/>
        <dbReference type="ChEBI" id="CHEBI:57287"/>
        <dbReference type="ChEBI" id="CHEBI:57288"/>
        <dbReference type="EC" id="3.1.2.1"/>
    </reaction>
</comment>
<dbReference type="OrthoDB" id="10250396at2759"/>
<sequence length="1009" mass="115325">MGSLSEKRIKVRYSIVQKTEWTDDSSKFGQRMLEKMGWKQGVGLGKEENGRVEHISLAFKDNVKGVGYVRNKYDDTWVHHQDGFNNILEQLKQEHSPTINLNTSSTEQTTNLVKKLDATKRRFSYKKQSHGKDLSMRSSSDLDCVFGWNKIKQIKQEDERAVANNIIEKKELDEENKNIIVESIDVQYVTSKQSVQDYFKQKAKQLLLARQQKVQEQEKLLDVNRNEDEDELKMFNDDESEIKHKRKKHKKNHVDEQVEQETELVETKQETNYITTEQPISKKKKKHKIEHLTEDAILTELKEEDREQQQVQLEIEDEIKAEKKKKKKKRHHSESLDSEQANIELSTSVEDKPQLTMILPTFINSLDFSSLFPGSNLPNVAGYEGYHVDKSLDEVIRLKAKQKRNKQRQKHKLLTSNSNIPYGTILFFIYIRFIILYNLDIKKSRQMKRVLQSHPTNLIYQRFRFQSTTSTDAACKNSHRISSFIQSKLMTAEDVAYKLPKHLTLGTSGFTPAGYPKMIVPAYAKRIMEAKKRSGDNNEFSINLFTGASVGDELDGVLARTGTLKLRIPYQSHIDIRKLINNGNLNYIDMHLSHVGRYIREGIFPPIDVAIVEACDVTSDGRIYLTNSSGMSGTYLALAKDIYIELNEAHPMEMKGLHDMFLPDSLHGRPINIDHVDDRIGTPYFQVDPKRIKGIVRTNVFDSAKGFKKPDDISFKIANNILEFILNEVDHGRIPKELLPFQSGVGNVANAVLSCIAADKRFEQIEMYTEVIQDSIFALLDADKLKFASTTALTFSPQGQIRFFNEINELKQKFVLRPMEISNHPEVVRRMALITMNTALECDIYGNVNSTHVLGSSMMNGIGGSGDFTRNAYISVFMAPSTAKGETISAFVPMVSHVDHNEHSVQVMVSEHGLADLRAKTPKQRAKLIIEKCAHPKYRSQLLDYFNHAQKVSFAQHTPHDLKTALSWHVRLQETGSMLEGDTTTKTATRITKKDTDRAAKKLDETSVK</sequence>
<dbReference type="InterPro" id="IPR038460">
    <property type="entry name" value="AcetylCoA_hyd_C_sf"/>
</dbReference>
<dbReference type="GO" id="GO:0003986">
    <property type="term" value="F:acetyl-CoA hydrolase activity"/>
    <property type="evidence" value="ECO:0007669"/>
    <property type="project" value="UniProtKB-EC"/>
</dbReference>
<feature type="compositionally biased region" description="Polar residues" evidence="6">
    <location>
        <begin position="338"/>
        <end position="347"/>
    </location>
</feature>
<evidence type="ECO:0000256" key="5">
    <source>
        <dbReference type="ARBA" id="ARBA00029672"/>
    </source>
</evidence>
<dbReference type="Pfam" id="PF13336">
    <property type="entry name" value="AcetylCoA_hyd_C"/>
    <property type="match status" value="1"/>
</dbReference>
<dbReference type="Gene3D" id="3.40.1080.10">
    <property type="entry name" value="Glutaconate Coenzyme A-transferase"/>
    <property type="match status" value="1"/>
</dbReference>
<accession>A0A814DM55</accession>
<dbReference type="Gene3D" id="3.40.1080.20">
    <property type="entry name" value="Acetyl-CoA hydrolase/transferase C-terminal domain"/>
    <property type="match status" value="1"/>
</dbReference>
<keyword evidence="11" id="KW-1185">Reference proteome</keyword>
<evidence type="ECO:0000313" key="9">
    <source>
        <dbReference type="EMBL" id="CAF0957465.1"/>
    </source>
</evidence>
<evidence type="ECO:0000256" key="4">
    <source>
        <dbReference type="ARBA" id="ARBA00017958"/>
    </source>
</evidence>
<keyword evidence="7" id="KW-1133">Transmembrane helix</keyword>
<organism evidence="9 11">
    <name type="scientific">Didymodactylos carnosus</name>
    <dbReference type="NCBI Taxonomy" id="1234261"/>
    <lineage>
        <taxon>Eukaryota</taxon>
        <taxon>Metazoa</taxon>
        <taxon>Spiralia</taxon>
        <taxon>Gnathifera</taxon>
        <taxon>Rotifera</taxon>
        <taxon>Eurotatoria</taxon>
        <taxon>Bdelloidea</taxon>
        <taxon>Philodinida</taxon>
        <taxon>Philodinidae</taxon>
        <taxon>Didymodactylos</taxon>
    </lineage>
</organism>
<proteinExistence type="inferred from homology"/>
<dbReference type="EMBL" id="CAJNOQ010002420">
    <property type="protein sequence ID" value="CAF0957465.1"/>
    <property type="molecule type" value="Genomic_DNA"/>
</dbReference>
<dbReference type="FunFam" id="3.40.1080.20:FF:000001">
    <property type="entry name" value="Acetyl-CoA hydrolase Ach1"/>
    <property type="match status" value="1"/>
</dbReference>
<dbReference type="Proteomes" id="UP000681722">
    <property type="component" value="Unassembled WGS sequence"/>
</dbReference>
<dbReference type="InterPro" id="IPR000467">
    <property type="entry name" value="G_patch_dom"/>
</dbReference>
<keyword evidence="7" id="KW-0812">Transmembrane</keyword>